<reference evidence="3" key="2">
    <citation type="submission" date="2020-05" db="UniProtKB">
        <authorList>
            <consortium name="EnsemblMetazoa"/>
        </authorList>
    </citation>
    <scope>IDENTIFICATION</scope>
    <source>
        <strain evidence="3">IAEA</strain>
    </source>
</reference>
<organism evidence="3 4">
    <name type="scientific">Glossina pallidipes</name>
    <name type="common">Tsetse fly</name>
    <dbReference type="NCBI Taxonomy" id="7398"/>
    <lineage>
        <taxon>Eukaryota</taxon>
        <taxon>Metazoa</taxon>
        <taxon>Ecdysozoa</taxon>
        <taxon>Arthropoda</taxon>
        <taxon>Hexapoda</taxon>
        <taxon>Insecta</taxon>
        <taxon>Pterygota</taxon>
        <taxon>Neoptera</taxon>
        <taxon>Endopterygota</taxon>
        <taxon>Diptera</taxon>
        <taxon>Brachycera</taxon>
        <taxon>Muscomorpha</taxon>
        <taxon>Hippoboscoidea</taxon>
        <taxon>Glossinidae</taxon>
        <taxon>Glossina</taxon>
    </lineage>
</organism>
<feature type="region of interest" description="Disordered" evidence="1">
    <location>
        <begin position="51"/>
        <end position="78"/>
    </location>
</feature>
<keyword evidence="2" id="KW-0472">Membrane</keyword>
<protein>
    <submittedName>
        <fullName evidence="3">Uncharacterized protein</fullName>
    </submittedName>
</protein>
<dbReference type="EnsemblMetazoa" id="GPAI016891-RA">
    <property type="protein sequence ID" value="GPAI016891-PA"/>
    <property type="gene ID" value="GPAI016891"/>
</dbReference>
<feature type="compositionally biased region" description="Acidic residues" evidence="1">
    <location>
        <begin position="53"/>
        <end position="76"/>
    </location>
</feature>
<evidence type="ECO:0000256" key="1">
    <source>
        <dbReference type="SAM" id="MobiDB-lite"/>
    </source>
</evidence>
<keyword evidence="4" id="KW-1185">Reference proteome</keyword>
<evidence type="ECO:0000256" key="2">
    <source>
        <dbReference type="SAM" id="Phobius"/>
    </source>
</evidence>
<accession>A0A1A9ZJK9</accession>
<keyword evidence="2" id="KW-0812">Transmembrane</keyword>
<dbReference type="VEuPathDB" id="VectorBase:GPAI016891"/>
<dbReference type="Proteomes" id="UP000092445">
    <property type="component" value="Unassembled WGS sequence"/>
</dbReference>
<sequence>MLLFNASDLEGIHSNDGVAYMSTLDLFVSYFMTVSVGAVFALIHEALFKAFNDDDNDNGDDDDDDDDDDHDDEDEASFLSNGCRAIQQNSRLQTYMYSYSVIKMIFK</sequence>
<feature type="transmembrane region" description="Helical" evidence="2">
    <location>
        <begin position="20"/>
        <end position="43"/>
    </location>
</feature>
<dbReference type="AlphaFoldDB" id="A0A1A9ZJK9"/>
<evidence type="ECO:0000313" key="3">
    <source>
        <dbReference type="EnsemblMetazoa" id="GPAI016891-PA"/>
    </source>
</evidence>
<evidence type="ECO:0000313" key="4">
    <source>
        <dbReference type="Proteomes" id="UP000092445"/>
    </source>
</evidence>
<proteinExistence type="predicted"/>
<name>A0A1A9ZJK9_GLOPL</name>
<reference evidence="4" key="1">
    <citation type="submission" date="2014-03" db="EMBL/GenBank/DDBJ databases">
        <authorList>
            <person name="Aksoy S."/>
            <person name="Warren W."/>
            <person name="Wilson R.K."/>
        </authorList>
    </citation>
    <scope>NUCLEOTIDE SEQUENCE [LARGE SCALE GENOMIC DNA]</scope>
    <source>
        <strain evidence="4">IAEA</strain>
    </source>
</reference>
<keyword evidence="2" id="KW-1133">Transmembrane helix</keyword>